<comment type="caution">
    <text evidence="1">The sequence shown here is derived from an EMBL/GenBank/DDBJ whole genome shotgun (WGS) entry which is preliminary data.</text>
</comment>
<name>A0AAE1Z9G0_SCHME</name>
<dbReference type="Proteomes" id="UP001292079">
    <property type="component" value="Unassembled WGS sequence"/>
</dbReference>
<organism evidence="1 2">
    <name type="scientific">Schistosoma mekongi</name>
    <name type="common">Parasitic worm</name>
    <dbReference type="NCBI Taxonomy" id="38744"/>
    <lineage>
        <taxon>Eukaryota</taxon>
        <taxon>Metazoa</taxon>
        <taxon>Spiralia</taxon>
        <taxon>Lophotrochozoa</taxon>
        <taxon>Platyhelminthes</taxon>
        <taxon>Trematoda</taxon>
        <taxon>Digenea</taxon>
        <taxon>Strigeidida</taxon>
        <taxon>Schistosomatoidea</taxon>
        <taxon>Schistosomatidae</taxon>
        <taxon>Schistosoma</taxon>
    </lineage>
</organism>
<feature type="non-terminal residue" evidence="1">
    <location>
        <position position="1"/>
    </location>
</feature>
<reference evidence="1" key="1">
    <citation type="submission" date="2022-04" db="EMBL/GenBank/DDBJ databases">
        <authorList>
            <person name="Xu L."/>
            <person name="Lv Z."/>
        </authorList>
    </citation>
    <scope>NUCLEOTIDE SEQUENCE</scope>
    <source>
        <strain evidence="1">LV_2022a</strain>
    </source>
</reference>
<evidence type="ECO:0000313" key="1">
    <source>
        <dbReference type="EMBL" id="KAK4470015.1"/>
    </source>
</evidence>
<evidence type="ECO:0000313" key="2">
    <source>
        <dbReference type="Proteomes" id="UP001292079"/>
    </source>
</evidence>
<proteinExistence type="predicted"/>
<reference evidence="1" key="2">
    <citation type="journal article" date="2023" name="Infect Dis Poverty">
        <title>Chromosome-scale genome of the human blood fluke Schistosoma mekongi and its implications for public health.</title>
        <authorList>
            <person name="Zhou M."/>
            <person name="Xu L."/>
            <person name="Xu D."/>
            <person name="Chen W."/>
            <person name="Khan J."/>
            <person name="Hu Y."/>
            <person name="Huang H."/>
            <person name="Wei H."/>
            <person name="Zhang Y."/>
            <person name="Chusongsang P."/>
            <person name="Tanasarnprasert K."/>
            <person name="Hu X."/>
            <person name="Limpanont Y."/>
            <person name="Lv Z."/>
        </authorList>
    </citation>
    <scope>NUCLEOTIDE SEQUENCE</scope>
    <source>
        <strain evidence="1">LV_2022a</strain>
    </source>
</reference>
<dbReference type="AlphaFoldDB" id="A0AAE1Z9G0"/>
<accession>A0AAE1Z9G0</accession>
<keyword evidence="2" id="KW-1185">Reference proteome</keyword>
<protein>
    <submittedName>
        <fullName evidence="1">Uncharacterized protein</fullName>
    </submittedName>
</protein>
<sequence>RSFGNNYRIPEQNKHSEKPFLSTNTEWNPVQIIHMLIEIKRCLDNVQSIHASSDDDHHLHHYNHHHHHYDTTTLTTNPNVTSLSPSSTLGGISAAQYGSRTAIFRPSTTTSVNVGNFSQPSSAPSQTATDCLDTLRSYNTLTTEFAGDETSRSAHHYYYHHFYQYHPNDDTQMTNMNSNMLTSEPRTALPVAITTTTVSLSAHSTEAVSTNDATYEDTISKYNKNPLT</sequence>
<gene>
    <name evidence="1" type="ORF">MN116_000044</name>
</gene>
<dbReference type="EMBL" id="JALJAT010000004">
    <property type="protein sequence ID" value="KAK4470015.1"/>
    <property type="molecule type" value="Genomic_DNA"/>
</dbReference>